<dbReference type="AlphaFoldDB" id="A0A4V2SMC8"/>
<dbReference type="SUPFAM" id="SSF54427">
    <property type="entry name" value="NTF2-like"/>
    <property type="match status" value="1"/>
</dbReference>
<organism evidence="1 2">
    <name type="scientific">Tenacibaculum skagerrakense</name>
    <dbReference type="NCBI Taxonomy" id="186571"/>
    <lineage>
        <taxon>Bacteria</taxon>
        <taxon>Pseudomonadati</taxon>
        <taxon>Bacteroidota</taxon>
        <taxon>Flavobacteriia</taxon>
        <taxon>Flavobacteriales</taxon>
        <taxon>Flavobacteriaceae</taxon>
        <taxon>Tenacibaculum</taxon>
    </lineage>
</organism>
<dbReference type="Gene3D" id="3.10.450.50">
    <property type="match status" value="1"/>
</dbReference>
<proteinExistence type="predicted"/>
<dbReference type="EMBL" id="SLXM01000002">
    <property type="protein sequence ID" value="TCP26776.1"/>
    <property type="molecule type" value="Genomic_DNA"/>
</dbReference>
<dbReference type="Proteomes" id="UP000294564">
    <property type="component" value="Unassembled WGS sequence"/>
</dbReference>
<keyword evidence="2" id="KW-1185">Reference proteome</keyword>
<gene>
    <name evidence="1" type="ORF">EV195_102118</name>
</gene>
<dbReference type="InterPro" id="IPR032710">
    <property type="entry name" value="NTF2-like_dom_sf"/>
</dbReference>
<name>A0A4V2SMC8_9FLAO</name>
<dbReference type="RefSeq" id="WP_132793520.1">
    <property type="nucleotide sequence ID" value="NZ_SLXM01000002.1"/>
</dbReference>
<reference evidence="1 2" key="1">
    <citation type="submission" date="2019-03" db="EMBL/GenBank/DDBJ databases">
        <title>Genomic Encyclopedia of Type Strains, Phase IV (KMG-IV): sequencing the most valuable type-strain genomes for metagenomic binning, comparative biology and taxonomic classification.</title>
        <authorList>
            <person name="Goeker M."/>
        </authorList>
    </citation>
    <scope>NUCLEOTIDE SEQUENCE [LARGE SCALE GENOMIC DNA]</scope>
    <source>
        <strain evidence="1 2">DSM 14836</strain>
    </source>
</reference>
<protein>
    <submittedName>
        <fullName evidence="1">Uncharacterized protein DUF4440</fullName>
    </submittedName>
</protein>
<accession>A0A4V2SMC8</accession>
<dbReference type="OrthoDB" id="1357763at2"/>
<evidence type="ECO:0000313" key="1">
    <source>
        <dbReference type="EMBL" id="TCP26776.1"/>
    </source>
</evidence>
<sequence length="176" mass="20730">MKPLTDFFFEGNLFWKIVLFFWALLTSLFSNAQESKNSEIYKVLKSKDSIIFERTFNRCELEKLDDIINDDFEFYHDVAGETSKEQFIQSVKNNICSNDNRKPIRKLVDETLEVYALKNEGKLYGAIQRGKHLFFIKENNKLTPTGSALFTHLWILKNNSWNLKLVLSYNHLPVQH</sequence>
<evidence type="ECO:0000313" key="2">
    <source>
        <dbReference type="Proteomes" id="UP000294564"/>
    </source>
</evidence>
<comment type="caution">
    <text evidence="1">The sequence shown here is derived from an EMBL/GenBank/DDBJ whole genome shotgun (WGS) entry which is preliminary data.</text>
</comment>